<dbReference type="PANTHER" id="PTHR28047">
    <property type="entry name" value="PROTEIN DCG1"/>
    <property type="match status" value="1"/>
</dbReference>
<evidence type="ECO:0000313" key="3">
    <source>
        <dbReference type="Proteomes" id="UP001500063"/>
    </source>
</evidence>
<dbReference type="InterPro" id="IPR052186">
    <property type="entry name" value="Hydantoin_racemase-like"/>
</dbReference>
<keyword evidence="3" id="KW-1185">Reference proteome</keyword>
<dbReference type="RefSeq" id="WP_344116902.1">
    <property type="nucleotide sequence ID" value="NZ_BAAABW010000008.1"/>
</dbReference>
<dbReference type="Proteomes" id="UP001500063">
    <property type="component" value="Unassembled WGS sequence"/>
</dbReference>
<dbReference type="InterPro" id="IPR015942">
    <property type="entry name" value="Asp/Glu/hydantoin_racemase"/>
</dbReference>
<evidence type="ECO:0000256" key="1">
    <source>
        <dbReference type="ARBA" id="ARBA00038414"/>
    </source>
</evidence>
<protein>
    <recommendedName>
        <fullName evidence="4">Hydantoin racemase</fullName>
    </recommendedName>
</protein>
<comment type="caution">
    <text evidence="2">The sequence shown here is derived from an EMBL/GenBank/DDBJ whole genome shotgun (WGS) entry which is preliminary data.</text>
</comment>
<dbReference type="Pfam" id="PF01177">
    <property type="entry name" value="Asp_Glu_race"/>
    <property type="match status" value="1"/>
</dbReference>
<dbReference type="InterPro" id="IPR053714">
    <property type="entry name" value="Iso_Racemase_Enz_sf"/>
</dbReference>
<organism evidence="2 3">
    <name type="scientific">Streptomyces blastmyceticus</name>
    <dbReference type="NCBI Taxonomy" id="68180"/>
    <lineage>
        <taxon>Bacteria</taxon>
        <taxon>Bacillati</taxon>
        <taxon>Actinomycetota</taxon>
        <taxon>Actinomycetes</taxon>
        <taxon>Kitasatosporales</taxon>
        <taxon>Streptomycetaceae</taxon>
        <taxon>Streptomyces</taxon>
    </lineage>
</organism>
<sequence>MRIWLQKHTVQGRLPLLDTWYREHMDAVASPGTVVDIKTLPDDAYGDRTPVDLVQYSALAVMFDDYFGRTAVAAERRGYDAWVIAAGQDPGLVAARTRAAIPVLGYGETAFHLAAMFGYRFAVVGFNSGLEEPIRENIQRYGLTGRLAAYEIVGAGSELVHKAMSGDCGPFAESFADAALRAARKGAQIIIPGEGFPNEVLWHLGIHELHGLPVVDPAGLLVRMAETAVHAGQLGILSRPTTGHRFRRPDAGVVDHLQEVLLNAMNGKDGITS</sequence>
<name>A0ABP3G7K3_9ACTN</name>
<dbReference type="PANTHER" id="PTHR28047:SF5">
    <property type="entry name" value="PROTEIN DCG1"/>
    <property type="match status" value="1"/>
</dbReference>
<evidence type="ECO:0008006" key="4">
    <source>
        <dbReference type="Google" id="ProtNLM"/>
    </source>
</evidence>
<comment type="similarity">
    <text evidence="1">Belongs to the HyuE racemase family.</text>
</comment>
<gene>
    <name evidence="2" type="ORF">GCM10010319_13110</name>
</gene>
<dbReference type="Gene3D" id="3.40.50.12500">
    <property type="match status" value="1"/>
</dbReference>
<evidence type="ECO:0000313" key="2">
    <source>
        <dbReference type="EMBL" id="GAA0338519.1"/>
    </source>
</evidence>
<accession>A0ABP3G7K3</accession>
<dbReference type="EMBL" id="BAAABW010000008">
    <property type="protein sequence ID" value="GAA0338519.1"/>
    <property type="molecule type" value="Genomic_DNA"/>
</dbReference>
<proteinExistence type="inferred from homology"/>
<reference evidence="3" key="1">
    <citation type="journal article" date="2019" name="Int. J. Syst. Evol. Microbiol.">
        <title>The Global Catalogue of Microorganisms (GCM) 10K type strain sequencing project: providing services to taxonomists for standard genome sequencing and annotation.</title>
        <authorList>
            <consortium name="The Broad Institute Genomics Platform"/>
            <consortium name="The Broad Institute Genome Sequencing Center for Infectious Disease"/>
            <person name="Wu L."/>
            <person name="Ma J."/>
        </authorList>
    </citation>
    <scope>NUCLEOTIDE SEQUENCE [LARGE SCALE GENOMIC DNA]</scope>
    <source>
        <strain evidence="3">JCM 4565</strain>
    </source>
</reference>